<gene>
    <name evidence="1" type="ORF">H3309_01155</name>
</gene>
<keyword evidence="2" id="KW-1185">Reference proteome</keyword>
<sequence length="92" mass="10329">MADYPPLPTTARTRPAPVFADPAIDTLLAMLLELAQQHWVTRDRLARLEHWVTTRPDTPWSEDYRLPPDRAAALSAERDAALARLLAAIDTL</sequence>
<dbReference type="EMBL" id="CP059851">
    <property type="protein sequence ID" value="QMW23149.1"/>
    <property type="molecule type" value="Genomic_DNA"/>
</dbReference>
<accession>A0A7G5IIF7</accession>
<evidence type="ECO:0000313" key="2">
    <source>
        <dbReference type="Proteomes" id="UP000515292"/>
    </source>
</evidence>
<reference evidence="1 2" key="1">
    <citation type="submission" date="2020-07" db="EMBL/GenBank/DDBJ databases">
        <title>Complete genome sequence for Sandaracinobacter sp. M6.</title>
        <authorList>
            <person name="Tang Y."/>
            <person name="Liu Q."/>
            <person name="Guo Z."/>
            <person name="Lei P."/>
            <person name="Huang B."/>
        </authorList>
    </citation>
    <scope>NUCLEOTIDE SEQUENCE [LARGE SCALE GENOMIC DNA]</scope>
    <source>
        <strain evidence="1 2">M6</strain>
    </source>
</reference>
<protein>
    <submittedName>
        <fullName evidence="1">Uncharacterized protein</fullName>
    </submittedName>
</protein>
<dbReference type="Proteomes" id="UP000515292">
    <property type="component" value="Chromosome"/>
</dbReference>
<proteinExistence type="predicted"/>
<dbReference type="AlphaFoldDB" id="A0A7G5IIF7"/>
<dbReference type="KEGG" id="sand:H3309_01155"/>
<evidence type="ECO:0000313" key="1">
    <source>
        <dbReference type="EMBL" id="QMW23149.1"/>
    </source>
</evidence>
<organism evidence="1 2">
    <name type="scientific">Sandaracinobacteroides saxicola</name>
    <dbReference type="NCBI Taxonomy" id="2759707"/>
    <lineage>
        <taxon>Bacteria</taxon>
        <taxon>Pseudomonadati</taxon>
        <taxon>Pseudomonadota</taxon>
        <taxon>Alphaproteobacteria</taxon>
        <taxon>Sphingomonadales</taxon>
        <taxon>Sphingosinicellaceae</taxon>
        <taxon>Sandaracinobacteroides</taxon>
    </lineage>
</organism>
<name>A0A7G5IIF7_9SPHN</name>
<dbReference type="RefSeq" id="WP_182296740.1">
    <property type="nucleotide sequence ID" value="NZ_CP059851.1"/>
</dbReference>